<dbReference type="SUPFAM" id="SSF47616">
    <property type="entry name" value="GST C-terminal domain-like"/>
    <property type="match status" value="1"/>
</dbReference>
<dbReference type="Gene3D" id="3.40.30.10">
    <property type="entry name" value="Glutaredoxin"/>
    <property type="match status" value="1"/>
</dbReference>
<accession>A0ABR3Q2H5</accession>
<dbReference type="PANTHER" id="PTHR44051">
    <property type="entry name" value="GLUTATHIONE S-TRANSFERASE-RELATED"/>
    <property type="match status" value="1"/>
</dbReference>
<gene>
    <name evidence="3" type="ORF">Q8F55_005754</name>
</gene>
<dbReference type="InterPro" id="IPR004045">
    <property type="entry name" value="Glutathione_S-Trfase_N"/>
</dbReference>
<organism evidence="3 4">
    <name type="scientific">Vanrija albida</name>
    <dbReference type="NCBI Taxonomy" id="181172"/>
    <lineage>
        <taxon>Eukaryota</taxon>
        <taxon>Fungi</taxon>
        <taxon>Dikarya</taxon>
        <taxon>Basidiomycota</taxon>
        <taxon>Agaricomycotina</taxon>
        <taxon>Tremellomycetes</taxon>
        <taxon>Trichosporonales</taxon>
        <taxon>Trichosporonaceae</taxon>
        <taxon>Vanrija</taxon>
    </lineage>
</organism>
<comment type="similarity">
    <text evidence="1">Belongs to the GST superfamily.</text>
</comment>
<protein>
    <recommendedName>
        <fullName evidence="2">GST N-terminal domain-containing protein</fullName>
    </recommendedName>
</protein>
<dbReference type="InterPro" id="IPR036249">
    <property type="entry name" value="Thioredoxin-like_sf"/>
</dbReference>
<evidence type="ECO:0000256" key="1">
    <source>
        <dbReference type="ARBA" id="ARBA00007409"/>
    </source>
</evidence>
<comment type="caution">
    <text evidence="3">The sequence shown here is derived from an EMBL/GenBank/DDBJ whole genome shotgun (WGS) entry which is preliminary data.</text>
</comment>
<dbReference type="Proteomes" id="UP001565368">
    <property type="component" value="Unassembled WGS sequence"/>
</dbReference>
<proteinExistence type="inferred from homology"/>
<dbReference type="PROSITE" id="PS50404">
    <property type="entry name" value="GST_NTER"/>
    <property type="match status" value="1"/>
</dbReference>
<dbReference type="GeneID" id="95986797"/>
<dbReference type="Pfam" id="PF02798">
    <property type="entry name" value="GST_N"/>
    <property type="match status" value="1"/>
</dbReference>
<dbReference type="PANTHER" id="PTHR44051:SF9">
    <property type="entry name" value="GLUTATHIONE S-TRANSFERASE 1"/>
    <property type="match status" value="1"/>
</dbReference>
<dbReference type="CDD" id="cd03046">
    <property type="entry name" value="GST_N_GTT1_like"/>
    <property type="match status" value="1"/>
</dbReference>
<evidence type="ECO:0000313" key="3">
    <source>
        <dbReference type="EMBL" id="KAL1408940.1"/>
    </source>
</evidence>
<dbReference type="EMBL" id="JBBXJM010000004">
    <property type="protein sequence ID" value="KAL1408940.1"/>
    <property type="molecule type" value="Genomic_DNA"/>
</dbReference>
<feature type="domain" description="GST N-terminal" evidence="2">
    <location>
        <begin position="1"/>
        <end position="82"/>
    </location>
</feature>
<dbReference type="InterPro" id="IPR036282">
    <property type="entry name" value="Glutathione-S-Trfase_C_sf"/>
</dbReference>
<dbReference type="RefSeq" id="XP_069208884.1">
    <property type="nucleotide sequence ID" value="XM_069354242.1"/>
</dbReference>
<name>A0ABR3Q2H5_9TREE</name>
<sequence length="239" mass="26255">MPNITVHHLNHSRSDRILWLLEELGLDYTVKVHYRTKAGFAPQSLRDVSDIAKSPVLEIDGAVLTESGAIVHALLARYWTPGRGLERTPSETSVFWGYFSEGTLMLHLQPARTAQLGARIFAADETLSAAERAGTQKFYAWFQDTARGTVEPALAKVESYLAQQGPGVGFSGTAELGEGDFMMAFALNNIAYGGKVRLYALGPASLAWVDRMRARPAFVRAQERIRADEDGQRGSASRL</sequence>
<evidence type="ECO:0000313" key="4">
    <source>
        <dbReference type="Proteomes" id="UP001565368"/>
    </source>
</evidence>
<dbReference type="SUPFAM" id="SSF52833">
    <property type="entry name" value="Thioredoxin-like"/>
    <property type="match status" value="1"/>
</dbReference>
<reference evidence="3 4" key="1">
    <citation type="submission" date="2023-08" db="EMBL/GenBank/DDBJ databases">
        <title>Annotated Genome Sequence of Vanrija albida AlHP1.</title>
        <authorList>
            <person name="Herzog R."/>
        </authorList>
    </citation>
    <scope>NUCLEOTIDE SEQUENCE [LARGE SCALE GENOMIC DNA]</scope>
    <source>
        <strain evidence="3 4">AlHP1</strain>
    </source>
</reference>
<keyword evidence="4" id="KW-1185">Reference proteome</keyword>
<evidence type="ECO:0000259" key="2">
    <source>
        <dbReference type="PROSITE" id="PS50404"/>
    </source>
</evidence>